<dbReference type="Pfam" id="PF00144">
    <property type="entry name" value="Beta-lactamase"/>
    <property type="match status" value="1"/>
</dbReference>
<dbReference type="PANTHER" id="PTHR43283">
    <property type="entry name" value="BETA-LACTAMASE-RELATED"/>
    <property type="match status" value="1"/>
</dbReference>
<dbReference type="EMBL" id="CP118166">
    <property type="protein sequence ID" value="WDI31510.1"/>
    <property type="molecule type" value="Genomic_DNA"/>
</dbReference>
<keyword evidence="3" id="KW-0378">Hydrolase</keyword>
<proteinExistence type="predicted"/>
<accession>A0AAF0CBP5</accession>
<dbReference type="PROSITE" id="PS51257">
    <property type="entry name" value="PROKAR_LIPOPROTEIN"/>
    <property type="match status" value="1"/>
</dbReference>
<name>A0AAF0CBP5_9PROT</name>
<dbReference type="InterPro" id="IPR012338">
    <property type="entry name" value="Beta-lactam/transpept-like"/>
</dbReference>
<feature type="signal peptide" evidence="1">
    <location>
        <begin position="1"/>
        <end position="21"/>
    </location>
</feature>
<dbReference type="Proteomes" id="UP001214043">
    <property type="component" value="Chromosome"/>
</dbReference>
<dbReference type="SUPFAM" id="SSF56601">
    <property type="entry name" value="beta-lactamase/transpeptidase-like"/>
    <property type="match status" value="1"/>
</dbReference>
<reference evidence="3" key="1">
    <citation type="submission" date="2023-02" db="EMBL/GenBank/DDBJ databases">
        <title>Genome sequence of Hyphococcus flavus.</title>
        <authorList>
            <person name="Rong J.-C."/>
            <person name="Zhao Q."/>
            <person name="Yi M."/>
            <person name="Wu J.-Y."/>
        </authorList>
    </citation>
    <scope>NUCLEOTIDE SEQUENCE</scope>
    <source>
        <strain evidence="3">MCCC 1K03223</strain>
    </source>
</reference>
<dbReference type="InterPro" id="IPR050789">
    <property type="entry name" value="Diverse_Enzym_Activities"/>
</dbReference>
<feature type="domain" description="Beta-lactamase-related" evidence="2">
    <location>
        <begin position="64"/>
        <end position="331"/>
    </location>
</feature>
<dbReference type="AlphaFoldDB" id="A0AAF0CBP5"/>
<dbReference type="InterPro" id="IPR001466">
    <property type="entry name" value="Beta-lactam-related"/>
</dbReference>
<organism evidence="3 4">
    <name type="scientific">Hyphococcus flavus</name>
    <dbReference type="NCBI Taxonomy" id="1866326"/>
    <lineage>
        <taxon>Bacteria</taxon>
        <taxon>Pseudomonadati</taxon>
        <taxon>Pseudomonadota</taxon>
        <taxon>Alphaproteobacteria</taxon>
        <taxon>Parvularculales</taxon>
        <taxon>Parvularculaceae</taxon>
        <taxon>Hyphococcus</taxon>
    </lineage>
</organism>
<keyword evidence="1" id="KW-0732">Signal</keyword>
<dbReference type="PANTHER" id="PTHR43283:SF7">
    <property type="entry name" value="BETA-LACTAMASE-RELATED DOMAIN-CONTAINING PROTEIN"/>
    <property type="match status" value="1"/>
</dbReference>
<evidence type="ECO:0000259" key="2">
    <source>
        <dbReference type="Pfam" id="PF00144"/>
    </source>
</evidence>
<dbReference type="KEGG" id="hfl:PUV54_16280"/>
<dbReference type="Gene3D" id="3.40.710.10">
    <property type="entry name" value="DD-peptidase/beta-lactamase superfamily"/>
    <property type="match status" value="1"/>
</dbReference>
<evidence type="ECO:0000256" key="1">
    <source>
        <dbReference type="SAM" id="SignalP"/>
    </source>
</evidence>
<sequence>MTISFKAAFGFLGLLWLAACGAEKTESALPGATWSAYESPVAAGFDPEKYAALEAAVADGTTHSMVVVKDGKIAFSYGDVTQTEGTYLASVRKSILTMLMGKYVESGEIDIRKTLAELGVDDVQGLTETEKSATLRDLITARSGIYHPASNFSGVTAEGPQRGDHAPGTYYWYNNWDFNAAGGIFEELVGKDIYEAFEEQFAGPLQMQDYDLQLHQENGKTGNLEHSKFAAYHFYLSARDVARLGLLMLRNGEWNGEKIITENWVRESVSIATPNAEMNPENYRDSGFAYGYMWWIFDPEHFPPEFYGGYAARGHFGQYIVVLPAVDLVFAHKTAPTPYDTPEEYAAVNVTWDEMRVLIDLTLDAMTD</sequence>
<protein>
    <submittedName>
        <fullName evidence="3">Serine hydrolase</fullName>
    </submittedName>
</protein>
<evidence type="ECO:0000313" key="3">
    <source>
        <dbReference type="EMBL" id="WDI31510.1"/>
    </source>
</evidence>
<keyword evidence="4" id="KW-1185">Reference proteome</keyword>
<feature type="chain" id="PRO_5042178958" evidence="1">
    <location>
        <begin position="22"/>
        <end position="368"/>
    </location>
</feature>
<evidence type="ECO:0000313" key="4">
    <source>
        <dbReference type="Proteomes" id="UP001214043"/>
    </source>
</evidence>
<dbReference type="GO" id="GO:0016787">
    <property type="term" value="F:hydrolase activity"/>
    <property type="evidence" value="ECO:0007669"/>
    <property type="project" value="UniProtKB-KW"/>
</dbReference>
<gene>
    <name evidence="3" type="ORF">PUV54_16280</name>
</gene>
<dbReference type="RefSeq" id="WP_274493398.1">
    <property type="nucleotide sequence ID" value="NZ_CP118166.1"/>
</dbReference>